<accession>A0A8C5BXH0</accession>
<dbReference type="Gene3D" id="1.20.1070.10">
    <property type="entry name" value="Rhodopsin 7-helix transmembrane proteins"/>
    <property type="match status" value="1"/>
</dbReference>
<feature type="transmembrane region" description="Helical" evidence="7">
    <location>
        <begin position="100"/>
        <end position="122"/>
    </location>
</feature>
<proteinExistence type="inferred from homology"/>
<dbReference type="GO" id="GO:0004930">
    <property type="term" value="F:G protein-coupled receptor activity"/>
    <property type="evidence" value="ECO:0007669"/>
    <property type="project" value="UniProtKB-KW"/>
</dbReference>
<gene>
    <name evidence="9" type="primary">LOC115561099</name>
</gene>
<dbReference type="PROSITE" id="PS00237">
    <property type="entry name" value="G_PROTEIN_RECEP_F1_1"/>
    <property type="match status" value="1"/>
</dbReference>
<dbReference type="Proteomes" id="UP000694546">
    <property type="component" value="Chromosome 16"/>
</dbReference>
<sequence>MNASDPLSNWAMQLTLQSLDLPPGQEYPVFVLGTLTYITILLCNTLVFATIVFTKSLHKPMFLLLLNLPIMDMIGATAFLPQLVTSILTKNRSISYRGCFFQAFLIHFYGAGNLLFLTVMAYDRYVAICLPLRYNSIMNPKTIMRLIIAIWFAEILFNMVLFSLVARFRICRTHIVDIFCNNPSMNKLLCDDTKVNNYFGLIFIGVIQGIPLVIIIYTYIQILLTCMMTKQADARGKALQTCGTHLVVFLFFEFNAAITLISHRFESVSPYLRRAMGVSIIIFPPVLNPLIYGLKTKELQKIFSVPGKFWKTMKQL</sequence>
<dbReference type="Ensembl" id="ENSGMOT00000027838.1">
    <property type="protein sequence ID" value="ENSGMOP00000054359.1"/>
    <property type="gene ID" value="ENSGMOG00000036560.1"/>
</dbReference>
<dbReference type="InterPro" id="IPR000276">
    <property type="entry name" value="GPCR_Rhodpsn"/>
</dbReference>
<protein>
    <recommendedName>
        <fullName evidence="7">Olfactory receptor</fullName>
    </recommendedName>
</protein>
<keyword evidence="6" id="KW-0675">Receptor</keyword>
<dbReference type="AlphaFoldDB" id="A0A8C5BXH0"/>
<keyword evidence="7" id="KW-0716">Sensory transduction</keyword>
<dbReference type="PROSITE" id="PS50262">
    <property type="entry name" value="G_PROTEIN_RECEP_F1_2"/>
    <property type="match status" value="1"/>
</dbReference>
<feature type="transmembrane region" description="Helical" evidence="7">
    <location>
        <begin position="29"/>
        <end position="54"/>
    </location>
</feature>
<evidence type="ECO:0000259" key="8">
    <source>
        <dbReference type="PROSITE" id="PS50262"/>
    </source>
</evidence>
<dbReference type="Pfam" id="PF13853">
    <property type="entry name" value="7tm_4"/>
    <property type="match status" value="1"/>
</dbReference>
<dbReference type="GO" id="GO:0004984">
    <property type="term" value="F:olfactory receptor activity"/>
    <property type="evidence" value="ECO:0007669"/>
    <property type="project" value="InterPro"/>
</dbReference>
<evidence type="ECO:0000256" key="3">
    <source>
        <dbReference type="ARBA" id="ARBA00022989"/>
    </source>
</evidence>
<dbReference type="PANTHER" id="PTHR26451">
    <property type="entry name" value="G_PROTEIN_RECEP_F1_2 DOMAIN-CONTAINING PROTEIN"/>
    <property type="match status" value="1"/>
</dbReference>
<organism evidence="9 10">
    <name type="scientific">Gadus morhua</name>
    <name type="common">Atlantic cod</name>
    <dbReference type="NCBI Taxonomy" id="8049"/>
    <lineage>
        <taxon>Eukaryota</taxon>
        <taxon>Metazoa</taxon>
        <taxon>Chordata</taxon>
        <taxon>Craniata</taxon>
        <taxon>Vertebrata</taxon>
        <taxon>Euteleostomi</taxon>
        <taxon>Actinopterygii</taxon>
        <taxon>Neopterygii</taxon>
        <taxon>Teleostei</taxon>
        <taxon>Neoteleostei</taxon>
        <taxon>Acanthomorphata</taxon>
        <taxon>Zeiogadaria</taxon>
        <taxon>Gadariae</taxon>
        <taxon>Gadiformes</taxon>
        <taxon>Gadoidei</taxon>
        <taxon>Gadidae</taxon>
        <taxon>Gadus</taxon>
    </lineage>
</organism>
<evidence type="ECO:0000256" key="1">
    <source>
        <dbReference type="ARBA" id="ARBA00004141"/>
    </source>
</evidence>
<feature type="transmembrane region" description="Helical" evidence="7">
    <location>
        <begin position="198"/>
        <end position="220"/>
    </location>
</feature>
<keyword evidence="3 7" id="KW-1133">Transmembrane helix</keyword>
<keyword evidence="2 6" id="KW-0812">Transmembrane</keyword>
<dbReference type="PANTHER" id="PTHR26451:SF854">
    <property type="entry name" value="ODORANT RECEPTOR-RELATED"/>
    <property type="match status" value="1"/>
</dbReference>
<dbReference type="PRINTS" id="PR00237">
    <property type="entry name" value="GPCRRHODOPSN"/>
</dbReference>
<reference evidence="9" key="2">
    <citation type="submission" date="2025-09" db="UniProtKB">
        <authorList>
            <consortium name="Ensembl"/>
        </authorList>
    </citation>
    <scope>IDENTIFICATION</scope>
</reference>
<keyword evidence="7" id="KW-1003">Cell membrane</keyword>
<evidence type="ECO:0000313" key="9">
    <source>
        <dbReference type="Ensembl" id="ENSGMOP00000054359.1"/>
    </source>
</evidence>
<keyword evidence="5 6" id="KW-0807">Transducer</keyword>
<comment type="similarity">
    <text evidence="6">Belongs to the G-protein coupled receptor 1 family.</text>
</comment>
<evidence type="ECO:0000256" key="2">
    <source>
        <dbReference type="ARBA" id="ARBA00022692"/>
    </source>
</evidence>
<keyword evidence="7" id="KW-0552">Olfaction</keyword>
<dbReference type="InterPro" id="IPR017452">
    <property type="entry name" value="GPCR_Rhodpsn_7TM"/>
</dbReference>
<evidence type="ECO:0000256" key="5">
    <source>
        <dbReference type="ARBA" id="ARBA00023224"/>
    </source>
</evidence>
<keyword evidence="4 7" id="KW-0472">Membrane</keyword>
<feature type="transmembrane region" description="Helical" evidence="7">
    <location>
        <begin position="275"/>
        <end position="294"/>
    </location>
</feature>
<dbReference type="SUPFAM" id="SSF81321">
    <property type="entry name" value="Family A G protein-coupled receptor-like"/>
    <property type="match status" value="1"/>
</dbReference>
<name>A0A8C5BXH0_GADMO</name>
<keyword evidence="6" id="KW-0297">G-protein coupled receptor</keyword>
<evidence type="ECO:0000313" key="10">
    <source>
        <dbReference type="Proteomes" id="UP000694546"/>
    </source>
</evidence>
<dbReference type="GeneTree" id="ENSGT00940000165062"/>
<evidence type="ECO:0000256" key="7">
    <source>
        <dbReference type="RuleBase" id="RU363047"/>
    </source>
</evidence>
<comment type="subcellular location">
    <subcellularLocation>
        <location evidence="7">Cell membrane</location>
        <topology evidence="7">Multi-pass membrane protein</topology>
    </subcellularLocation>
    <subcellularLocation>
        <location evidence="1">Membrane</location>
        <topology evidence="1">Multi-pass membrane protein</topology>
    </subcellularLocation>
</comment>
<dbReference type="InterPro" id="IPR000725">
    <property type="entry name" value="Olfact_rcpt"/>
</dbReference>
<dbReference type="InterPro" id="IPR052921">
    <property type="entry name" value="GPCR1_Superfamily_Member"/>
</dbReference>
<dbReference type="GO" id="GO:0005886">
    <property type="term" value="C:plasma membrane"/>
    <property type="evidence" value="ECO:0007669"/>
    <property type="project" value="UniProtKB-SubCell"/>
</dbReference>
<dbReference type="GO" id="GO:0005549">
    <property type="term" value="F:odorant binding"/>
    <property type="evidence" value="ECO:0007669"/>
    <property type="project" value="TreeGrafter"/>
</dbReference>
<evidence type="ECO:0000256" key="4">
    <source>
        <dbReference type="ARBA" id="ARBA00023136"/>
    </source>
</evidence>
<feature type="transmembrane region" description="Helical" evidence="7">
    <location>
        <begin position="143"/>
        <end position="166"/>
    </location>
</feature>
<dbReference type="OMA" id="VETRCAN"/>
<feature type="transmembrane region" description="Helical" evidence="7">
    <location>
        <begin position="61"/>
        <end position="80"/>
    </location>
</feature>
<reference evidence="9" key="1">
    <citation type="submission" date="2025-08" db="UniProtKB">
        <authorList>
            <consortium name="Ensembl"/>
        </authorList>
    </citation>
    <scope>IDENTIFICATION</scope>
</reference>
<dbReference type="PRINTS" id="PR00245">
    <property type="entry name" value="OLFACTORYR"/>
</dbReference>
<evidence type="ECO:0000256" key="6">
    <source>
        <dbReference type="RuleBase" id="RU000688"/>
    </source>
</evidence>
<feature type="transmembrane region" description="Helical" evidence="7">
    <location>
        <begin position="241"/>
        <end position="263"/>
    </location>
</feature>
<keyword evidence="10" id="KW-1185">Reference proteome</keyword>
<feature type="domain" description="G-protein coupled receptors family 1 profile" evidence="8">
    <location>
        <begin position="43"/>
        <end position="292"/>
    </location>
</feature>